<dbReference type="EMBL" id="DVHU01000045">
    <property type="protein sequence ID" value="HIR92765.1"/>
    <property type="molecule type" value="Genomic_DNA"/>
</dbReference>
<dbReference type="PANTHER" id="PTHR30204">
    <property type="entry name" value="REDOX-CYCLING DRUG-SENSING TRANSCRIPTIONAL ACTIVATOR SOXR"/>
    <property type="match status" value="1"/>
</dbReference>
<dbReference type="AlphaFoldDB" id="A0A9D1EIS8"/>
<dbReference type="Pfam" id="PF13411">
    <property type="entry name" value="MerR_1"/>
    <property type="match status" value="1"/>
</dbReference>
<feature type="region of interest" description="Disordered" evidence="2">
    <location>
        <begin position="78"/>
        <end position="179"/>
    </location>
</feature>
<reference evidence="4" key="1">
    <citation type="submission" date="2020-10" db="EMBL/GenBank/DDBJ databases">
        <authorList>
            <person name="Gilroy R."/>
        </authorList>
    </citation>
    <scope>NUCLEOTIDE SEQUENCE</scope>
    <source>
        <strain evidence="4">ChiSxjej1B13-7041</strain>
    </source>
</reference>
<dbReference type="SUPFAM" id="SSF46955">
    <property type="entry name" value="Putative DNA-binding domain"/>
    <property type="match status" value="1"/>
</dbReference>
<dbReference type="InterPro" id="IPR009061">
    <property type="entry name" value="DNA-bd_dom_put_sf"/>
</dbReference>
<accession>A0A9D1EIS8</accession>
<dbReference type="GO" id="GO:0003700">
    <property type="term" value="F:DNA-binding transcription factor activity"/>
    <property type="evidence" value="ECO:0007669"/>
    <property type="project" value="InterPro"/>
</dbReference>
<dbReference type="Proteomes" id="UP000886841">
    <property type="component" value="Unassembled WGS sequence"/>
</dbReference>
<evidence type="ECO:0000313" key="4">
    <source>
        <dbReference type="EMBL" id="HIR92765.1"/>
    </source>
</evidence>
<evidence type="ECO:0000256" key="1">
    <source>
        <dbReference type="ARBA" id="ARBA00023125"/>
    </source>
</evidence>
<evidence type="ECO:0000256" key="2">
    <source>
        <dbReference type="SAM" id="MobiDB-lite"/>
    </source>
</evidence>
<evidence type="ECO:0000313" key="5">
    <source>
        <dbReference type="Proteomes" id="UP000886841"/>
    </source>
</evidence>
<dbReference type="GO" id="GO:0003677">
    <property type="term" value="F:DNA binding"/>
    <property type="evidence" value="ECO:0007669"/>
    <property type="project" value="UniProtKB-KW"/>
</dbReference>
<name>A0A9D1EIS8_9FIRM</name>
<protein>
    <submittedName>
        <fullName evidence="4">MerR family transcriptional regulator</fullName>
    </submittedName>
</protein>
<feature type="domain" description="HTH merR-type" evidence="3">
    <location>
        <begin position="5"/>
        <end position="73"/>
    </location>
</feature>
<organism evidence="4 5">
    <name type="scientific">Candidatus Egerieimonas intestinavium</name>
    <dbReference type="NCBI Taxonomy" id="2840777"/>
    <lineage>
        <taxon>Bacteria</taxon>
        <taxon>Bacillati</taxon>
        <taxon>Bacillota</taxon>
        <taxon>Clostridia</taxon>
        <taxon>Lachnospirales</taxon>
        <taxon>Lachnospiraceae</taxon>
        <taxon>Lachnospiraceae incertae sedis</taxon>
        <taxon>Candidatus Egerieimonas</taxon>
    </lineage>
</organism>
<dbReference type="InterPro" id="IPR000551">
    <property type="entry name" value="MerR-type_HTH_dom"/>
</dbReference>
<dbReference type="SMART" id="SM00422">
    <property type="entry name" value="HTH_MERR"/>
    <property type="match status" value="1"/>
</dbReference>
<dbReference type="PROSITE" id="PS50937">
    <property type="entry name" value="HTH_MERR_2"/>
    <property type="match status" value="1"/>
</dbReference>
<comment type="caution">
    <text evidence="4">The sequence shown here is derived from an EMBL/GenBank/DDBJ whole genome shotgun (WGS) entry which is preliminary data.</text>
</comment>
<feature type="compositionally biased region" description="Basic residues" evidence="2">
    <location>
        <begin position="235"/>
        <end position="247"/>
    </location>
</feature>
<keyword evidence="1" id="KW-0238">DNA-binding</keyword>
<gene>
    <name evidence="4" type="ORF">IAB98_05035</name>
</gene>
<sequence>MSDTGYLISEAAKITQVDAHVLRYWEEELELPIARNKMGHRYYTRQDIQTFQDIKELKKKGLQLRAIKEIVHQRMEAAGTVERQKQLRAVSPEGGAASPGGSSKVVSISILEKEGMGKDKSPEEEKPLEKDKAPEAEKLPGKDKAPEAEKLPGKDKSSGKKQRKNQPEREAAAPLESQEADQLLRQRQFQEILERLVKQVIVANHQEGRYKRLDAAIRRHQESRRLVAATEEERKKRRNGKKAKGKNRTASGGNDS</sequence>
<dbReference type="InterPro" id="IPR047057">
    <property type="entry name" value="MerR_fam"/>
</dbReference>
<dbReference type="CDD" id="cd04764">
    <property type="entry name" value="HTH_MlrA-like_sg1"/>
    <property type="match status" value="1"/>
</dbReference>
<evidence type="ECO:0000259" key="3">
    <source>
        <dbReference type="PROSITE" id="PS50937"/>
    </source>
</evidence>
<feature type="region of interest" description="Disordered" evidence="2">
    <location>
        <begin position="217"/>
        <end position="256"/>
    </location>
</feature>
<proteinExistence type="predicted"/>
<reference evidence="4" key="2">
    <citation type="journal article" date="2021" name="PeerJ">
        <title>Extensive microbial diversity within the chicken gut microbiome revealed by metagenomics and culture.</title>
        <authorList>
            <person name="Gilroy R."/>
            <person name="Ravi A."/>
            <person name="Getino M."/>
            <person name="Pursley I."/>
            <person name="Horton D.L."/>
            <person name="Alikhan N.F."/>
            <person name="Baker D."/>
            <person name="Gharbi K."/>
            <person name="Hall N."/>
            <person name="Watson M."/>
            <person name="Adriaenssens E.M."/>
            <person name="Foster-Nyarko E."/>
            <person name="Jarju S."/>
            <person name="Secka A."/>
            <person name="Antonio M."/>
            <person name="Oren A."/>
            <person name="Chaudhuri R.R."/>
            <person name="La Ragione R."/>
            <person name="Hildebrand F."/>
            <person name="Pallen M.J."/>
        </authorList>
    </citation>
    <scope>NUCLEOTIDE SEQUENCE</scope>
    <source>
        <strain evidence="4">ChiSxjej1B13-7041</strain>
    </source>
</reference>
<dbReference type="PANTHER" id="PTHR30204:SF15">
    <property type="entry name" value="BLL5018 PROTEIN"/>
    <property type="match status" value="1"/>
</dbReference>
<dbReference type="Gene3D" id="1.10.1660.10">
    <property type="match status" value="1"/>
</dbReference>
<feature type="compositionally biased region" description="Basic and acidic residues" evidence="2">
    <location>
        <begin position="111"/>
        <end position="158"/>
    </location>
</feature>
<feature type="compositionally biased region" description="Low complexity" evidence="2">
    <location>
        <begin position="89"/>
        <end position="107"/>
    </location>
</feature>